<dbReference type="PANTHER" id="PTHR35340">
    <property type="entry name" value="PQQ ENZYME REPEAT PROTEIN-RELATED"/>
    <property type="match status" value="1"/>
</dbReference>
<keyword evidence="4" id="KW-1185">Reference proteome</keyword>
<proteinExistence type="predicted"/>
<keyword evidence="1" id="KW-0472">Membrane</keyword>
<evidence type="ECO:0000259" key="2">
    <source>
        <dbReference type="Pfam" id="PF17425"/>
    </source>
</evidence>
<protein>
    <recommendedName>
        <fullName evidence="2">Arylsulfotransferase N-terminal domain-containing protein</fullName>
    </recommendedName>
</protein>
<dbReference type="PANTHER" id="PTHR35340:SF10">
    <property type="entry name" value="CYTOPLASMIC PROTEIN"/>
    <property type="match status" value="1"/>
</dbReference>
<accession>A0A4P8IHU5</accession>
<gene>
    <name evidence="3" type="ORF">AR1Y2_1265</name>
</gene>
<dbReference type="AlphaFoldDB" id="A0A4P8IHU5"/>
<keyword evidence="1" id="KW-0812">Transmembrane</keyword>
<feature type="transmembrane region" description="Helical" evidence="1">
    <location>
        <begin position="23"/>
        <end position="45"/>
    </location>
</feature>
<feature type="domain" description="Arylsulfotransferase N-terminal" evidence="2">
    <location>
        <begin position="103"/>
        <end position="179"/>
    </location>
</feature>
<name>A0A4P8IHU5_9FIRM</name>
<dbReference type="InterPro" id="IPR053143">
    <property type="entry name" value="Arylsulfate_ST"/>
</dbReference>
<evidence type="ECO:0000256" key="1">
    <source>
        <dbReference type="SAM" id="Phobius"/>
    </source>
</evidence>
<dbReference type="InterPro" id="IPR010262">
    <property type="entry name" value="Arylsulfotransferase_bact"/>
</dbReference>
<reference evidence="3 4" key="1">
    <citation type="submission" date="2019-05" db="EMBL/GenBank/DDBJ databases">
        <title>Complete genome sequencing of Anaerostipes rhamnosivorans.</title>
        <authorList>
            <person name="Bui T.P.N."/>
            <person name="de Vos W.M."/>
        </authorList>
    </citation>
    <scope>NUCLEOTIDE SEQUENCE [LARGE SCALE GENOMIC DNA]</scope>
    <source>
        <strain evidence="3 4">1y2</strain>
    </source>
</reference>
<evidence type="ECO:0000313" key="4">
    <source>
        <dbReference type="Proteomes" id="UP000298653"/>
    </source>
</evidence>
<organism evidence="3 4">
    <name type="scientific">Anaerostipes rhamnosivorans</name>
    <dbReference type="NCBI Taxonomy" id="1229621"/>
    <lineage>
        <taxon>Bacteria</taxon>
        <taxon>Bacillati</taxon>
        <taxon>Bacillota</taxon>
        <taxon>Clostridia</taxon>
        <taxon>Lachnospirales</taxon>
        <taxon>Lachnospiraceae</taxon>
        <taxon>Anaerostipes</taxon>
    </lineage>
</organism>
<dbReference type="OrthoDB" id="1769548at2"/>
<dbReference type="InterPro" id="IPR038477">
    <property type="entry name" value="ASST_N_sf"/>
</dbReference>
<keyword evidence="1" id="KW-1133">Transmembrane helix</keyword>
<dbReference type="RefSeq" id="WP_137328221.1">
    <property type="nucleotide sequence ID" value="NZ_CP040058.1"/>
</dbReference>
<dbReference type="KEGG" id="arf:AR1Y2_1265"/>
<dbReference type="GO" id="GO:0004062">
    <property type="term" value="F:aryl sulfotransferase activity"/>
    <property type="evidence" value="ECO:0007669"/>
    <property type="project" value="InterPro"/>
</dbReference>
<dbReference type="Pfam" id="PF05935">
    <property type="entry name" value="Arylsulfotrans"/>
    <property type="match status" value="1"/>
</dbReference>
<sequence length="565" mass="65587">MSYLKGMIEEMQKSETKKNKKKNIIICILAILILMAAGFFGYRIYADYKEEQFLKGVKLRQIKVTPKVLEHKEKDVFTEAYQQESQEQIDQQKKKNYTIQKPLVVQNAYGTNTTALYYYGKTDRASYAVCTVEAPDAGAAVYKHTLKAKKKYSTTHEYQIVGLSAGTRNKVTMEFFNEDKRAIEKQYFYVDIPEDDVIPRILKKTKGSSAQKMEDGLFALLGHDKAQNANIYLYDNNGVNRGRMPLNKYRTDRLLFVGDDMAYSYDFNKIAMVNRLGKVTKTYDLGDRYEFHHDFLYAEKQNKFICLVNDKEQDTIEDVVVSVDVKTGEVKELIDFEDYFKTMRNLAYRPKKNTYGGTGLDWLHLNSMNMIDDDSMIFSSREQSTLIKMKNVFEKPEVDYLIHGGTVYNGTDYQKYMLKKEGSFVGQAGQHTISVEHDKSLPQGQYYLYMFNNNYGYSATIKSFDWSMFPGTGTMKEGEKSMYYKYLVDENKRTYKLVQSFAIPYSPIVSSVEHMKNNISFGSGTSKTFGEYDKDGKLIYSFGYDADKYSYRVMKYNFEGYLFRD</sequence>
<dbReference type="EMBL" id="CP040058">
    <property type="protein sequence ID" value="QCP34719.1"/>
    <property type="molecule type" value="Genomic_DNA"/>
</dbReference>
<dbReference type="Pfam" id="PF17425">
    <property type="entry name" value="Arylsulfotran_N"/>
    <property type="match status" value="1"/>
</dbReference>
<dbReference type="Gene3D" id="2.60.40.3100">
    <property type="entry name" value="Arylsulphate sulphotransferase monomer, N-terminal domain"/>
    <property type="match status" value="1"/>
</dbReference>
<dbReference type="InterPro" id="IPR035391">
    <property type="entry name" value="Arylsulfotran_N"/>
</dbReference>
<dbReference type="Proteomes" id="UP000298653">
    <property type="component" value="Chromosome"/>
</dbReference>
<evidence type="ECO:0000313" key="3">
    <source>
        <dbReference type="EMBL" id="QCP34719.1"/>
    </source>
</evidence>